<keyword evidence="5" id="KW-1229">Viral tail sheath protein</keyword>
<evidence type="ECO:0000256" key="6">
    <source>
        <dbReference type="ARBA" id="ARBA00023009"/>
    </source>
</evidence>
<evidence type="ECO:0000256" key="7">
    <source>
        <dbReference type="ARBA" id="ARBA00023296"/>
    </source>
</evidence>
<dbReference type="PANTHER" id="PTHR35861">
    <property type="match status" value="1"/>
</dbReference>
<reference evidence="9" key="1">
    <citation type="submission" date="2020-04" db="EMBL/GenBank/DDBJ databases">
        <authorList>
            <person name="Chiriac C."/>
            <person name="Salcher M."/>
            <person name="Ghai R."/>
            <person name="Kavagutti S V."/>
        </authorList>
    </citation>
    <scope>NUCLEOTIDE SEQUENCE</scope>
</reference>
<feature type="domain" description="Tail sheath protein C-terminal" evidence="8">
    <location>
        <begin position="1000"/>
        <end position="1092"/>
    </location>
</feature>
<evidence type="ECO:0000256" key="3">
    <source>
        <dbReference type="ARBA" id="ARBA00022732"/>
    </source>
</evidence>
<accession>A0A6J5L8K1</accession>
<dbReference type="GO" id="GO:0099000">
    <property type="term" value="P:symbiont genome ejection through host cell envelope, contractile tail mechanism"/>
    <property type="evidence" value="ECO:0007669"/>
    <property type="project" value="UniProtKB-KW"/>
</dbReference>
<proteinExistence type="inferred from homology"/>
<dbReference type="Gene3D" id="3.40.50.11780">
    <property type="match status" value="1"/>
</dbReference>
<evidence type="ECO:0000256" key="5">
    <source>
        <dbReference type="ARBA" id="ARBA00023003"/>
    </source>
</evidence>
<evidence type="ECO:0000256" key="4">
    <source>
        <dbReference type="ARBA" id="ARBA00022766"/>
    </source>
</evidence>
<evidence type="ECO:0000256" key="2">
    <source>
        <dbReference type="ARBA" id="ARBA00022595"/>
    </source>
</evidence>
<evidence type="ECO:0000313" key="9">
    <source>
        <dbReference type="EMBL" id="CAB4129070.1"/>
    </source>
</evidence>
<organism evidence="9">
    <name type="scientific">uncultured Caudovirales phage</name>
    <dbReference type="NCBI Taxonomy" id="2100421"/>
    <lineage>
        <taxon>Viruses</taxon>
        <taxon>Duplodnaviria</taxon>
        <taxon>Heunggongvirae</taxon>
        <taxon>Uroviricota</taxon>
        <taxon>Caudoviricetes</taxon>
        <taxon>Peduoviridae</taxon>
        <taxon>Maltschvirus</taxon>
        <taxon>Maltschvirus maltsch</taxon>
    </lineage>
</organism>
<comment type="similarity">
    <text evidence="1">Belongs to the myoviridae tail sheath protein family.</text>
</comment>
<gene>
    <name evidence="9" type="ORF">UFOVP112_168</name>
</gene>
<keyword evidence="3" id="KW-1227">Viral tail protein</keyword>
<dbReference type="EMBL" id="LR796233">
    <property type="protein sequence ID" value="CAB4129070.1"/>
    <property type="molecule type" value="Genomic_DNA"/>
</dbReference>
<name>A0A6J5L8K1_9CAUD</name>
<keyword evidence="6" id="KW-1171">Viral genome ejection through host cell envelope</keyword>
<keyword evidence="7" id="KW-1160">Virus entry into host cell</keyword>
<evidence type="ECO:0000256" key="1">
    <source>
        <dbReference type="ARBA" id="ARBA00008005"/>
    </source>
</evidence>
<dbReference type="Pfam" id="PF17482">
    <property type="entry name" value="Phage_sheath_1C"/>
    <property type="match status" value="1"/>
</dbReference>
<dbReference type="InterPro" id="IPR052042">
    <property type="entry name" value="Tail_sheath_structural"/>
</dbReference>
<dbReference type="GO" id="GO:0098027">
    <property type="term" value="C:virus tail, sheath"/>
    <property type="evidence" value="ECO:0007669"/>
    <property type="project" value="UniProtKB-KW"/>
</dbReference>
<keyword evidence="4" id="KW-1242">Viral contractile tail ejection system</keyword>
<keyword evidence="2" id="KW-1162">Viral penetration into host cytoplasm</keyword>
<protein>
    <submittedName>
        <fullName evidence="9">Phage tail sheath C-terminal domain containing protein</fullName>
    </submittedName>
</protein>
<dbReference type="InterPro" id="IPR020287">
    <property type="entry name" value="Tail_sheath_C"/>
</dbReference>
<evidence type="ECO:0000259" key="8">
    <source>
        <dbReference type="Pfam" id="PF17482"/>
    </source>
</evidence>
<keyword evidence="5" id="KW-0946">Virion</keyword>
<dbReference type="PANTHER" id="PTHR35861:SF1">
    <property type="entry name" value="PHAGE TAIL SHEATH PROTEIN"/>
    <property type="match status" value="1"/>
</dbReference>
<sequence>MALVSPGIQISINDQSQYVNSNVGSVPLVVLATAQDKTYNNALAAGTTKSNAGKLLSFTSQRDLLSAMGTPTFQLSSAGTPLHGSELNEYGLLTAYSALGVSNRLYAIRADIDLNALVGTSVRPIGPVQNDTVWLDLANTEFGLYALNSATSSFTHISPMLITDPTQVMLDTDYAYPVSTPKASVGQSGSYALVFVNPDESTVPVIRLFYKSTSLAVPSLTNSWVQVGVGNWQNTVPALQGSVGSSGSIITVNSTLFINGVEVTTTGTTISSLVSDINSTPGLDGITAVVSSSGRLTFFITSEAGGGGNMTLIDGTHTPLAICGIRTVKGEPIPTTSPGATFYCPTLHYGNYASLPLGGWFNTDVAPKPTGSIWWKTSSTGTGYSPVIKTYNSSLGEWVPELVPAYPFLGDAIYGLDPTGGGEHINHNQIIALYNISDTTANNLRFSHQAEGTGVSTTGTGALVQSDGVTPISFTAGDSFTIQSSSPGTAQQTTTTITLSSPASAQSFVSDILAADIPYINAVVNGTGSISLIHTTGGQIGLTEVSGTPLQDAGFNVNATSPYVIVNLATGFISISNFTPITPNIVYRTTTPYSAPEDGSLWYYANQDVDIMVNVGGSTGWRGYQNVTADIRGYNLSNTDINGVIVSGSMPTSQSTGDNLVGGDLWLDSSDLENYPKLYRYTGTTWQAIDNTDHISTNGIVFADARWDTNGETDIISGAFPSTTNLLVSNYLDADAPDFRLYPKGTLLFNTRRSGFNVKRFVKDYFNSTSFPNSVLPQIKDAWVTASGLDSSGVMKAGKAAQRSMVVAAMQSAVDSNTDIIEDNYAFNLLVAPGYPELIDNLVMLNDNRANTGFVIGDTPMTMTTSVTDITAWNNNTTGTGLATASPYLAVYYPAGLTNDLAGNTVAVPASHAVLRTYLYSDNVSYPWFAPAGVHRGLVSNLNDIGYVNSATGGWVHNGVNQGLRDALYSIKINPIAQLPGTGLVVWGQETKSGDSTARNRVNVVRLENYLRTIFKSIANGFLFEPNDTITRKSISRQIESACNDLLSKRGLYDFLVICDSNNNTSSTIANNQLYVDVAIEPMRDVEFIYIPIALYNPGTVAKLGASST</sequence>